<dbReference type="Proteomes" id="UP000029981">
    <property type="component" value="Chromosome 6"/>
</dbReference>
<organism evidence="1 2">
    <name type="scientific">Cucumis sativus</name>
    <name type="common">Cucumber</name>
    <dbReference type="NCBI Taxonomy" id="3659"/>
    <lineage>
        <taxon>Eukaryota</taxon>
        <taxon>Viridiplantae</taxon>
        <taxon>Streptophyta</taxon>
        <taxon>Embryophyta</taxon>
        <taxon>Tracheophyta</taxon>
        <taxon>Spermatophyta</taxon>
        <taxon>Magnoliopsida</taxon>
        <taxon>eudicotyledons</taxon>
        <taxon>Gunneridae</taxon>
        <taxon>Pentapetalae</taxon>
        <taxon>rosids</taxon>
        <taxon>fabids</taxon>
        <taxon>Cucurbitales</taxon>
        <taxon>Cucurbitaceae</taxon>
        <taxon>Benincaseae</taxon>
        <taxon>Cucumis</taxon>
    </lineage>
</organism>
<keyword evidence="2" id="KW-1185">Reference proteome</keyword>
<evidence type="ECO:0000313" key="1">
    <source>
        <dbReference type="EMBL" id="KGN46607.1"/>
    </source>
</evidence>
<reference evidence="1 2" key="3">
    <citation type="journal article" date="2010" name="BMC Genomics">
        <title>Transcriptome sequencing and comparative analysis of cucumber flowers with different sex types.</title>
        <authorList>
            <person name="Guo S."/>
            <person name="Zheng Y."/>
            <person name="Joung J.G."/>
            <person name="Liu S."/>
            <person name="Zhang Z."/>
            <person name="Crasta O.R."/>
            <person name="Sobral B.W."/>
            <person name="Xu Y."/>
            <person name="Huang S."/>
            <person name="Fei Z."/>
        </authorList>
    </citation>
    <scope>NUCLEOTIDE SEQUENCE [LARGE SCALE GENOMIC DNA]</scope>
    <source>
        <strain evidence="2">cv. 9930</strain>
    </source>
</reference>
<dbReference type="AlphaFoldDB" id="A0A0A0KDY6"/>
<proteinExistence type="predicted"/>
<gene>
    <name evidence="1" type="ORF">Csa_6G112455</name>
</gene>
<evidence type="ECO:0000313" key="2">
    <source>
        <dbReference type="Proteomes" id="UP000029981"/>
    </source>
</evidence>
<reference evidence="1 2" key="2">
    <citation type="journal article" date="2009" name="PLoS ONE">
        <title>An integrated genetic and cytogenetic map of the cucumber genome.</title>
        <authorList>
            <person name="Ren Y."/>
            <person name="Zhang Z."/>
            <person name="Liu J."/>
            <person name="Staub J.E."/>
            <person name="Han Y."/>
            <person name="Cheng Z."/>
            <person name="Li X."/>
            <person name="Lu J."/>
            <person name="Miao H."/>
            <person name="Kang H."/>
            <person name="Xie B."/>
            <person name="Gu X."/>
            <person name="Wang X."/>
            <person name="Du Y."/>
            <person name="Jin W."/>
            <person name="Huang S."/>
        </authorList>
    </citation>
    <scope>NUCLEOTIDE SEQUENCE [LARGE SCALE GENOMIC DNA]</scope>
    <source>
        <strain evidence="2">cv. 9930</strain>
    </source>
</reference>
<sequence length="103" mass="11393">MHLNILITSKARGGTQLALGRAQLLCSALLATILQKHGVVLSTRALRKHARAQLRSNCSLNAIVPDFKSIKARNLSNLHLHFLYSSSPSSISPILHLYFPTFY</sequence>
<reference evidence="1 2" key="4">
    <citation type="journal article" date="2011" name="BMC Genomics">
        <title>RNA-Seq improves annotation of protein-coding genes in the cucumber genome.</title>
        <authorList>
            <person name="Li Z."/>
            <person name="Zhang Z."/>
            <person name="Yan P."/>
            <person name="Huang S."/>
            <person name="Fei Z."/>
            <person name="Lin K."/>
        </authorList>
    </citation>
    <scope>NUCLEOTIDE SEQUENCE [LARGE SCALE GENOMIC DNA]</scope>
    <source>
        <strain evidence="2">cv. 9930</strain>
    </source>
</reference>
<dbReference type="Gramene" id="KGN46607">
    <property type="protein sequence ID" value="KGN46607"/>
    <property type="gene ID" value="Csa_6G112455"/>
</dbReference>
<reference evidence="1 2" key="1">
    <citation type="journal article" date="2009" name="Nat. Genet.">
        <title>The genome of the cucumber, Cucumis sativus L.</title>
        <authorList>
            <person name="Huang S."/>
            <person name="Li R."/>
            <person name="Zhang Z."/>
            <person name="Li L."/>
            <person name="Gu X."/>
            <person name="Fan W."/>
            <person name="Lucas W.J."/>
            <person name="Wang X."/>
            <person name="Xie B."/>
            <person name="Ni P."/>
            <person name="Ren Y."/>
            <person name="Zhu H."/>
            <person name="Li J."/>
            <person name="Lin K."/>
            <person name="Jin W."/>
            <person name="Fei Z."/>
            <person name="Li G."/>
            <person name="Staub J."/>
            <person name="Kilian A."/>
            <person name="van der Vossen E.A."/>
            <person name="Wu Y."/>
            <person name="Guo J."/>
            <person name="He J."/>
            <person name="Jia Z."/>
            <person name="Ren Y."/>
            <person name="Tian G."/>
            <person name="Lu Y."/>
            <person name="Ruan J."/>
            <person name="Qian W."/>
            <person name="Wang M."/>
            <person name="Huang Q."/>
            <person name="Li B."/>
            <person name="Xuan Z."/>
            <person name="Cao J."/>
            <person name="Asan"/>
            <person name="Wu Z."/>
            <person name="Zhang J."/>
            <person name="Cai Q."/>
            <person name="Bai Y."/>
            <person name="Zhao B."/>
            <person name="Han Y."/>
            <person name="Li Y."/>
            <person name="Li X."/>
            <person name="Wang S."/>
            <person name="Shi Q."/>
            <person name="Liu S."/>
            <person name="Cho W.K."/>
            <person name="Kim J.Y."/>
            <person name="Xu Y."/>
            <person name="Heller-Uszynska K."/>
            <person name="Miao H."/>
            <person name="Cheng Z."/>
            <person name="Zhang S."/>
            <person name="Wu J."/>
            <person name="Yang Y."/>
            <person name="Kang H."/>
            <person name="Li M."/>
            <person name="Liang H."/>
            <person name="Ren X."/>
            <person name="Shi Z."/>
            <person name="Wen M."/>
            <person name="Jian M."/>
            <person name="Yang H."/>
            <person name="Zhang G."/>
            <person name="Yang Z."/>
            <person name="Chen R."/>
            <person name="Liu S."/>
            <person name="Li J."/>
            <person name="Ma L."/>
            <person name="Liu H."/>
            <person name="Zhou Y."/>
            <person name="Zhao J."/>
            <person name="Fang X."/>
            <person name="Li G."/>
            <person name="Fang L."/>
            <person name="Li Y."/>
            <person name="Liu D."/>
            <person name="Zheng H."/>
            <person name="Zhang Y."/>
            <person name="Qin N."/>
            <person name="Li Z."/>
            <person name="Yang G."/>
            <person name="Yang S."/>
            <person name="Bolund L."/>
            <person name="Kristiansen K."/>
            <person name="Zheng H."/>
            <person name="Li S."/>
            <person name="Zhang X."/>
            <person name="Yang H."/>
            <person name="Wang J."/>
            <person name="Sun R."/>
            <person name="Zhang B."/>
            <person name="Jiang S."/>
            <person name="Wang J."/>
            <person name="Du Y."/>
            <person name="Li S."/>
        </authorList>
    </citation>
    <scope>NUCLEOTIDE SEQUENCE [LARGE SCALE GENOMIC DNA]</scope>
    <source>
        <strain evidence="2">cv. 9930</strain>
    </source>
</reference>
<protein>
    <submittedName>
        <fullName evidence="1">Uncharacterized protein</fullName>
    </submittedName>
</protein>
<dbReference type="EMBL" id="CM002927">
    <property type="protein sequence ID" value="KGN46607.1"/>
    <property type="molecule type" value="Genomic_DNA"/>
</dbReference>
<name>A0A0A0KDY6_CUCSA</name>
<accession>A0A0A0KDY6</accession>